<dbReference type="InterPro" id="IPR025466">
    <property type="entry name" value="DUF4317"/>
</dbReference>
<organism evidence="1 2">
    <name type="scientific">Eubacterium ramulus</name>
    <dbReference type="NCBI Taxonomy" id="39490"/>
    <lineage>
        <taxon>Bacteria</taxon>
        <taxon>Bacillati</taxon>
        <taxon>Bacillota</taxon>
        <taxon>Clostridia</taxon>
        <taxon>Eubacteriales</taxon>
        <taxon>Eubacteriaceae</taxon>
        <taxon>Eubacterium</taxon>
    </lineage>
</organism>
<comment type="caution">
    <text evidence="1">The sequence shown here is derived from an EMBL/GenBank/DDBJ whole genome shotgun (WGS) entry which is preliminary data.</text>
</comment>
<dbReference type="OrthoDB" id="1642058at2"/>
<sequence>MNKKEVTEIKKLFTKERCCLNRLCGCYVDADKNKVVQFKEAFLSLPEEEIYKYLDIFRKSLSGTLGKNLLNMEFPLEQEMGEGTQKSLMALRDSELKDDTMLDAFYDRIIETYYHPENYLILLVHGSYDIPMKTSDGLEMDDASDYIYNFVLCCLCPVTLSKAGLCYNAETNSIEDRIRDWLVDMPEQGFLFPAFQDRNTDIHRLLYYSKNAKELCPDITEQLLGCVQPIPAPQQKESFQTIIEDTLGEECVYDVVRNIHENLNEMIEEQKESGEPLELDKMQVRKLLERSGAPEENLEQFEKQYDEEIGAQMTVMANNISDTRKFEVKTPQMTVKVSPEQAGLVETRMIDGVPCLVIPLTDEVEVNGIHVHLKDEEVLKALEQSAEEE</sequence>
<dbReference type="Proteomes" id="UP000245288">
    <property type="component" value="Unassembled WGS sequence"/>
</dbReference>
<proteinExistence type="predicted"/>
<evidence type="ECO:0000313" key="1">
    <source>
        <dbReference type="EMBL" id="PWE87490.1"/>
    </source>
</evidence>
<reference evidence="1 2" key="1">
    <citation type="submission" date="2014-09" db="EMBL/GenBank/DDBJ databases">
        <title>Butyrate-producing bacteria isolated from human gut.</title>
        <authorList>
            <person name="Zhang Q."/>
            <person name="Zhao L."/>
        </authorList>
    </citation>
    <scope>NUCLEOTIDE SEQUENCE [LARGE SCALE GENOMIC DNA]</scope>
    <source>
        <strain evidence="1 2">21</strain>
    </source>
</reference>
<dbReference type="AlphaFoldDB" id="A0A2V1JR95"/>
<protein>
    <recommendedName>
        <fullName evidence="3">DUF4317 family protein</fullName>
    </recommendedName>
</protein>
<evidence type="ECO:0008006" key="3">
    <source>
        <dbReference type="Google" id="ProtNLM"/>
    </source>
</evidence>
<name>A0A2V1JR95_EUBRA</name>
<evidence type="ECO:0000313" key="2">
    <source>
        <dbReference type="Proteomes" id="UP000245288"/>
    </source>
</evidence>
<gene>
    <name evidence="1" type="ORF">LG34_03725</name>
</gene>
<accession>A0A2V1JR95</accession>
<dbReference type="Pfam" id="PF14199">
    <property type="entry name" value="DUF4317"/>
    <property type="match status" value="1"/>
</dbReference>
<dbReference type="EMBL" id="JRFU01000037">
    <property type="protein sequence ID" value="PWE87490.1"/>
    <property type="molecule type" value="Genomic_DNA"/>
</dbReference>
<dbReference type="RefSeq" id="WP_109214907.1">
    <property type="nucleotide sequence ID" value="NZ_CABMEW010000022.1"/>
</dbReference>
<keyword evidence="2" id="KW-1185">Reference proteome</keyword>